<evidence type="ECO:0000256" key="1">
    <source>
        <dbReference type="SAM" id="MobiDB-lite"/>
    </source>
</evidence>
<accession>A0AAN9B425</accession>
<reference evidence="2 3" key="1">
    <citation type="submission" date="2024-02" db="EMBL/GenBank/DDBJ databases">
        <title>Chromosome-scale genome assembly of the rough periwinkle Littorina saxatilis.</title>
        <authorList>
            <person name="De Jode A."/>
            <person name="Faria R."/>
            <person name="Formenti G."/>
            <person name="Sims Y."/>
            <person name="Smith T.P."/>
            <person name="Tracey A."/>
            <person name="Wood J.M.D."/>
            <person name="Zagrodzka Z.B."/>
            <person name="Johannesson K."/>
            <person name="Butlin R.K."/>
            <person name="Leder E.H."/>
        </authorList>
    </citation>
    <scope>NUCLEOTIDE SEQUENCE [LARGE SCALE GENOMIC DNA]</scope>
    <source>
        <strain evidence="2">Snail1</strain>
        <tissue evidence="2">Muscle</tissue>
    </source>
</reference>
<feature type="compositionally biased region" description="Low complexity" evidence="1">
    <location>
        <begin position="66"/>
        <end position="77"/>
    </location>
</feature>
<dbReference type="EMBL" id="JBAMIC010000012">
    <property type="protein sequence ID" value="KAK7098906.1"/>
    <property type="molecule type" value="Genomic_DNA"/>
</dbReference>
<dbReference type="AlphaFoldDB" id="A0AAN9B425"/>
<dbReference type="Proteomes" id="UP001374579">
    <property type="component" value="Unassembled WGS sequence"/>
</dbReference>
<feature type="compositionally biased region" description="Basic and acidic residues" evidence="1">
    <location>
        <begin position="173"/>
        <end position="193"/>
    </location>
</feature>
<evidence type="ECO:0000313" key="3">
    <source>
        <dbReference type="Proteomes" id="UP001374579"/>
    </source>
</evidence>
<organism evidence="2 3">
    <name type="scientific">Littorina saxatilis</name>
    <dbReference type="NCBI Taxonomy" id="31220"/>
    <lineage>
        <taxon>Eukaryota</taxon>
        <taxon>Metazoa</taxon>
        <taxon>Spiralia</taxon>
        <taxon>Lophotrochozoa</taxon>
        <taxon>Mollusca</taxon>
        <taxon>Gastropoda</taxon>
        <taxon>Caenogastropoda</taxon>
        <taxon>Littorinimorpha</taxon>
        <taxon>Littorinoidea</taxon>
        <taxon>Littorinidae</taxon>
        <taxon>Littorina</taxon>
    </lineage>
</organism>
<feature type="compositionally biased region" description="Acidic residues" evidence="1">
    <location>
        <begin position="240"/>
        <end position="256"/>
    </location>
</feature>
<name>A0AAN9B425_9CAEN</name>
<keyword evidence="3" id="KW-1185">Reference proteome</keyword>
<evidence type="ECO:0000313" key="2">
    <source>
        <dbReference type="EMBL" id="KAK7098906.1"/>
    </source>
</evidence>
<proteinExistence type="predicted"/>
<feature type="compositionally biased region" description="Pro residues" evidence="1">
    <location>
        <begin position="463"/>
        <end position="473"/>
    </location>
</feature>
<feature type="compositionally biased region" description="Basic and acidic residues" evidence="1">
    <location>
        <begin position="225"/>
        <end position="239"/>
    </location>
</feature>
<feature type="compositionally biased region" description="Polar residues" evidence="1">
    <location>
        <begin position="105"/>
        <end position="116"/>
    </location>
</feature>
<feature type="compositionally biased region" description="Pro residues" evidence="1">
    <location>
        <begin position="494"/>
        <end position="513"/>
    </location>
</feature>
<protein>
    <submittedName>
        <fullName evidence="2">Uncharacterized protein</fullName>
    </submittedName>
</protein>
<feature type="region of interest" description="Disordered" evidence="1">
    <location>
        <begin position="32"/>
        <end position="258"/>
    </location>
</feature>
<comment type="caution">
    <text evidence="2">The sequence shown here is derived from an EMBL/GenBank/DDBJ whole genome shotgun (WGS) entry which is preliminary data.</text>
</comment>
<gene>
    <name evidence="2" type="ORF">V1264_003123</name>
</gene>
<feature type="region of interest" description="Disordered" evidence="1">
    <location>
        <begin position="460"/>
        <end position="519"/>
    </location>
</feature>
<sequence length="572" mass="63344">MNPASGTPWKRMKTLIRRVNQGEYLTPFEYLSSGAQSPVYDRDDCPDSSVEMIPPVQFTSKTSAERTTLTSSDTRLSGYASPIQADHQRSVSSPVEGGKPKQAGHQRSVSSPANTSTDRHQDISCRMSELQRQLQGRKGEPRMYKMHSQGDLNPGSIKPRSQIADLIGQLSNRLKERDSLGNKGEERRLEHNQDPFSLYRSQSEPMVASMKQEKLAESPRVPHPYGKDPARFRSSLAEKEGEEEKEEEDSFLEEADVSNVSVADHKNVYLEESSWDHIPEEAAFAQHVGKKMENPLMHVAPPTPSVSRLLSGHPGNRGGRPDKIKEELRLCLDFLDDLVEDLDSEEEKEKAENVVKESEDLTQISQGVAQHVLDAQYMDTCSCSSNYDISPPPGYSETDDFAEDQASYTQRVSAYFSEDSFSKNHPVFESAWDRDRAASMPDILDKDVPFMANLLKSAMARPSSPPLPPPPPFVVDSSPSITPPPPIDAFHTPPVTPPPPVPSMSPTLPPPVSPSNVPLTHPVSCTLQATSTSVLWPSSSPSPAPTATSLKLLCVESYLQRRPRKINRLQGR</sequence>
<feature type="region of interest" description="Disordered" evidence="1">
    <location>
        <begin position="295"/>
        <end position="322"/>
    </location>
</feature>